<dbReference type="OrthoDB" id="6381660at2759"/>
<evidence type="ECO:0000256" key="3">
    <source>
        <dbReference type="ARBA" id="ARBA00023157"/>
    </source>
</evidence>
<keyword evidence="3" id="KW-1015">Disulfide bond</keyword>
<organism evidence="7 8">
    <name type="scientific">Desmophyllum pertusum</name>
    <dbReference type="NCBI Taxonomy" id="174260"/>
    <lineage>
        <taxon>Eukaryota</taxon>
        <taxon>Metazoa</taxon>
        <taxon>Cnidaria</taxon>
        <taxon>Anthozoa</taxon>
        <taxon>Hexacorallia</taxon>
        <taxon>Scleractinia</taxon>
        <taxon>Caryophylliina</taxon>
        <taxon>Caryophylliidae</taxon>
        <taxon>Desmophyllum</taxon>
    </lineage>
</organism>
<dbReference type="PANTHER" id="PTHR23036">
    <property type="entry name" value="CYTOKINE RECEPTOR"/>
    <property type="match status" value="1"/>
</dbReference>
<dbReference type="EMBL" id="MU825420">
    <property type="protein sequence ID" value="KAJ7390092.1"/>
    <property type="molecule type" value="Genomic_DNA"/>
</dbReference>
<dbReference type="CDD" id="cd00063">
    <property type="entry name" value="FN3"/>
    <property type="match status" value="4"/>
</dbReference>
<dbReference type="InterPro" id="IPR013783">
    <property type="entry name" value="Ig-like_fold"/>
</dbReference>
<dbReference type="InterPro" id="IPR050379">
    <property type="entry name" value="Type-I_Cytokine_Rcpt"/>
</dbReference>
<accession>A0A9W9ZYH7</accession>
<evidence type="ECO:0000256" key="2">
    <source>
        <dbReference type="ARBA" id="ARBA00022737"/>
    </source>
</evidence>
<feature type="domain" description="Fibronectin type-III" evidence="6">
    <location>
        <begin position="601"/>
        <end position="700"/>
    </location>
</feature>
<dbReference type="PROSITE" id="PS50853">
    <property type="entry name" value="FN3"/>
    <property type="match status" value="4"/>
</dbReference>
<feature type="domain" description="Fibronectin type-III" evidence="6">
    <location>
        <begin position="318"/>
        <end position="433"/>
    </location>
</feature>
<keyword evidence="5" id="KW-0325">Glycoprotein</keyword>
<keyword evidence="4" id="KW-0675">Receptor</keyword>
<gene>
    <name evidence="7" type="ORF">OS493_027122</name>
</gene>
<dbReference type="GO" id="GO:0009897">
    <property type="term" value="C:external side of plasma membrane"/>
    <property type="evidence" value="ECO:0007669"/>
    <property type="project" value="TreeGrafter"/>
</dbReference>
<comment type="caution">
    <text evidence="7">The sequence shown here is derived from an EMBL/GenBank/DDBJ whole genome shotgun (WGS) entry which is preliminary data.</text>
</comment>
<dbReference type="Gene3D" id="2.60.40.10">
    <property type="entry name" value="Immunoglobulins"/>
    <property type="match status" value="5"/>
</dbReference>
<keyword evidence="2" id="KW-0677">Repeat</keyword>
<evidence type="ECO:0000259" key="6">
    <source>
        <dbReference type="PROSITE" id="PS50853"/>
    </source>
</evidence>
<dbReference type="GO" id="GO:0043235">
    <property type="term" value="C:receptor complex"/>
    <property type="evidence" value="ECO:0007669"/>
    <property type="project" value="TreeGrafter"/>
</dbReference>
<keyword evidence="1" id="KW-0732">Signal</keyword>
<reference evidence="7" key="1">
    <citation type="submission" date="2023-01" db="EMBL/GenBank/DDBJ databases">
        <title>Genome assembly of the deep-sea coral Lophelia pertusa.</title>
        <authorList>
            <person name="Herrera S."/>
            <person name="Cordes E."/>
        </authorList>
    </citation>
    <scope>NUCLEOTIDE SEQUENCE</scope>
    <source>
        <strain evidence="7">USNM1676648</strain>
        <tissue evidence="7">Polyp</tissue>
    </source>
</reference>
<feature type="domain" description="Fibronectin type-III" evidence="6">
    <location>
        <begin position="216"/>
        <end position="314"/>
    </location>
</feature>
<evidence type="ECO:0000256" key="1">
    <source>
        <dbReference type="ARBA" id="ARBA00022729"/>
    </source>
</evidence>
<dbReference type="PANTHER" id="PTHR23036:SF151">
    <property type="entry name" value="FIBRONECTIN TYPE-III DOMAIN-CONTAINING PROTEIN"/>
    <property type="match status" value="1"/>
</dbReference>
<name>A0A9W9ZYH7_9CNID</name>
<evidence type="ECO:0000256" key="4">
    <source>
        <dbReference type="ARBA" id="ARBA00023170"/>
    </source>
</evidence>
<evidence type="ECO:0000313" key="7">
    <source>
        <dbReference type="EMBL" id="KAJ7390092.1"/>
    </source>
</evidence>
<dbReference type="InterPro" id="IPR036116">
    <property type="entry name" value="FN3_sf"/>
</dbReference>
<dbReference type="GO" id="GO:0004896">
    <property type="term" value="F:cytokine receptor activity"/>
    <property type="evidence" value="ECO:0007669"/>
    <property type="project" value="TreeGrafter"/>
</dbReference>
<protein>
    <recommendedName>
        <fullName evidence="6">Fibronectin type-III domain-containing protein</fullName>
    </recommendedName>
</protein>
<dbReference type="InterPro" id="IPR003961">
    <property type="entry name" value="FN3_dom"/>
</dbReference>
<evidence type="ECO:0000313" key="8">
    <source>
        <dbReference type="Proteomes" id="UP001163046"/>
    </source>
</evidence>
<keyword evidence="8" id="KW-1185">Reference proteome</keyword>
<dbReference type="AlphaFoldDB" id="A0A9W9ZYH7"/>
<dbReference type="Pfam" id="PF00041">
    <property type="entry name" value="fn3"/>
    <property type="match status" value="4"/>
</dbReference>
<sequence>MDAPTRHGRPYASFTPLRVMGRPYASWTPLRVMDAPTRHGRPCASWTPLRVIDAPTRHGRPYASYTPLRVMNAPTRHDAPTRNGRPYASWTPLRVIDAPTRHERPCASWTPLRVMDAPTRHGRPYASWTPLRVMDAPTRHGRPYASWTPLRVMDAPTHYSFLFECGRCPHKLGKHIFVKLLFRIQAAWSAVETTGCLVQTSLGLFVFGAGMTMFQVPQSLDLRHVATGASSVEVSWGTPSENDLPGILIGYAIYYKTMLPKNDPWVRKTTENTDEPYAILKLKGYMYYTVNVTTVSLEGEGIAASVNVMTQEDAPPRPPAHVNASSTSSTSIELAWDPPEGRIPGVIRGYRIFYTKAAGILDQTSYTTVDNEIITNYIANDTTLMNETAYDVPLLKYEITGLELYTKYCVWMRVFTVADSPNSHAVFLFTDEGVPDAAPVIYSVLPSSSEECKLSWNPIPAEHHRGVLLGFRVVYTAVNDTKDSSNITVDKSIYENVTVNGLKPYTDYLLKVAGFTSKGDGNYSIPVTCQTLESVPSRRPGDRRVYNITSTSCEIRWGPVPVKRRNGIITGYQGKTSVGAGEHKWRSRTHFTTEADYPSASPTGLSVVASTPQTCEITWSPIPDEDINGELVSYEVHAVKNDSADQGLDAGITVLVCNYTTKINVSKLEVFTVYNIKVAVNNHILSGNYSEAVECTTGEVAPSLTSAKHQEDTNTSGTSIMILWGPSPRRIQKPVSSESTHFHIWPLRNYQTRISVT</sequence>
<dbReference type="FunFam" id="2.60.40.10:FF:000028">
    <property type="entry name" value="Neuronal cell adhesion molecule"/>
    <property type="match status" value="1"/>
</dbReference>
<feature type="domain" description="Fibronectin type-III" evidence="6">
    <location>
        <begin position="438"/>
        <end position="534"/>
    </location>
</feature>
<evidence type="ECO:0000256" key="5">
    <source>
        <dbReference type="ARBA" id="ARBA00023180"/>
    </source>
</evidence>
<dbReference type="Proteomes" id="UP001163046">
    <property type="component" value="Unassembled WGS sequence"/>
</dbReference>
<dbReference type="SMART" id="SM00060">
    <property type="entry name" value="FN3"/>
    <property type="match status" value="4"/>
</dbReference>
<dbReference type="GO" id="GO:0019955">
    <property type="term" value="F:cytokine binding"/>
    <property type="evidence" value="ECO:0007669"/>
    <property type="project" value="TreeGrafter"/>
</dbReference>
<proteinExistence type="predicted"/>
<dbReference type="SUPFAM" id="SSF49265">
    <property type="entry name" value="Fibronectin type III"/>
    <property type="match status" value="3"/>
</dbReference>